<dbReference type="Gene3D" id="3.40.1620.10">
    <property type="entry name" value="YefM-like domain"/>
    <property type="match status" value="1"/>
</dbReference>
<dbReference type="Proteomes" id="UP000178305">
    <property type="component" value="Unassembled WGS sequence"/>
</dbReference>
<dbReference type="AlphaFoldDB" id="A0A1F6ATX2"/>
<gene>
    <name evidence="3" type="ORF">A3A64_03140</name>
</gene>
<evidence type="ECO:0000256" key="2">
    <source>
        <dbReference type="RuleBase" id="RU362080"/>
    </source>
</evidence>
<comment type="caution">
    <text evidence="3">The sequence shown here is derived from an EMBL/GenBank/DDBJ whole genome shotgun (WGS) entry which is preliminary data.</text>
</comment>
<dbReference type="PANTHER" id="PTHR33713:SF6">
    <property type="entry name" value="ANTITOXIN YEFM"/>
    <property type="match status" value="1"/>
</dbReference>
<evidence type="ECO:0000313" key="3">
    <source>
        <dbReference type="EMBL" id="OGG28141.1"/>
    </source>
</evidence>
<evidence type="ECO:0000313" key="4">
    <source>
        <dbReference type="Proteomes" id="UP000178305"/>
    </source>
</evidence>
<dbReference type="EMBL" id="MFJY01000022">
    <property type="protein sequence ID" value="OGG28141.1"/>
    <property type="molecule type" value="Genomic_DNA"/>
</dbReference>
<dbReference type="Pfam" id="PF02604">
    <property type="entry name" value="PhdYeFM_antitox"/>
    <property type="match status" value="1"/>
</dbReference>
<organism evidence="3 4">
    <name type="scientific">Candidatus Gottesmanbacteria bacterium RIFCSPLOWO2_01_FULL_48_11</name>
    <dbReference type="NCBI Taxonomy" id="1798395"/>
    <lineage>
        <taxon>Bacteria</taxon>
        <taxon>Candidatus Gottesmaniibacteriota</taxon>
    </lineage>
</organism>
<dbReference type="PANTHER" id="PTHR33713">
    <property type="entry name" value="ANTITOXIN YAFN-RELATED"/>
    <property type="match status" value="1"/>
</dbReference>
<evidence type="ECO:0000256" key="1">
    <source>
        <dbReference type="ARBA" id="ARBA00009981"/>
    </source>
</evidence>
<dbReference type="InterPro" id="IPR006442">
    <property type="entry name" value="Antitoxin_Phd/YefM"/>
</dbReference>
<comment type="function">
    <text evidence="2">Antitoxin component of a type II toxin-antitoxin (TA) system.</text>
</comment>
<dbReference type="Gene3D" id="1.10.1220.170">
    <property type="match status" value="1"/>
</dbReference>
<name>A0A1F6ATX2_9BACT</name>
<dbReference type="NCBIfam" id="TIGR01552">
    <property type="entry name" value="phd_fam"/>
    <property type="match status" value="1"/>
</dbReference>
<protein>
    <recommendedName>
        <fullName evidence="2">Antitoxin</fullName>
    </recommendedName>
</protein>
<dbReference type="SUPFAM" id="SSF143120">
    <property type="entry name" value="YefM-like"/>
    <property type="match status" value="1"/>
</dbReference>
<sequence>MKPLPSAMPANVARINFYKILEEAGEDRRQFTIVPRSKPPVIMMSVAEFEGWQETLEIMSDKGLVARLKQAKKDLKAGKGIPWEKVRDTLK</sequence>
<comment type="similarity">
    <text evidence="1 2">Belongs to the phD/YefM antitoxin family.</text>
</comment>
<dbReference type="InterPro" id="IPR036165">
    <property type="entry name" value="YefM-like_sf"/>
</dbReference>
<reference evidence="3 4" key="1">
    <citation type="journal article" date="2016" name="Nat. Commun.">
        <title>Thousands of microbial genomes shed light on interconnected biogeochemical processes in an aquifer system.</title>
        <authorList>
            <person name="Anantharaman K."/>
            <person name="Brown C.T."/>
            <person name="Hug L.A."/>
            <person name="Sharon I."/>
            <person name="Castelle C.J."/>
            <person name="Probst A.J."/>
            <person name="Thomas B.C."/>
            <person name="Singh A."/>
            <person name="Wilkins M.J."/>
            <person name="Karaoz U."/>
            <person name="Brodie E.L."/>
            <person name="Williams K.H."/>
            <person name="Hubbard S.S."/>
            <person name="Banfield J.F."/>
        </authorList>
    </citation>
    <scope>NUCLEOTIDE SEQUENCE [LARGE SCALE GENOMIC DNA]</scope>
</reference>
<proteinExistence type="inferred from homology"/>
<dbReference type="InterPro" id="IPR051405">
    <property type="entry name" value="phD/YefM_antitoxin"/>
</dbReference>
<accession>A0A1F6ATX2</accession>